<gene>
    <name evidence="1" type="ORF">T07_4236</name>
</gene>
<proteinExistence type="predicted"/>
<protein>
    <submittedName>
        <fullName evidence="1">Uncharacterized protein</fullName>
    </submittedName>
</protein>
<accession>A0A0V0RPU2</accession>
<dbReference type="OrthoDB" id="10427640at2759"/>
<dbReference type="Proteomes" id="UP000054630">
    <property type="component" value="Unassembled WGS sequence"/>
</dbReference>
<evidence type="ECO:0000313" key="2">
    <source>
        <dbReference type="Proteomes" id="UP000054630"/>
    </source>
</evidence>
<sequence length="123" mass="14525">MEMLRRYSISPQHYQYYRKTDRSLLSLLEQRAAVGFLDQEMERLLFCNTGEKLTNIDSSTLHLRSLHLLTIGQAVEQYEKRKFSFTWFHIVCSANINTYNSDDMQNSTGPYAKWKDAECFLLL</sequence>
<name>A0A0V0RPU2_9BILA</name>
<reference evidence="1 2" key="1">
    <citation type="submission" date="2015-01" db="EMBL/GenBank/DDBJ databases">
        <title>Evolution of Trichinella species and genotypes.</title>
        <authorList>
            <person name="Korhonen P.K."/>
            <person name="Edoardo P."/>
            <person name="Giuseppe L.R."/>
            <person name="Gasser R.B."/>
        </authorList>
    </citation>
    <scope>NUCLEOTIDE SEQUENCE [LARGE SCALE GENOMIC DNA]</scope>
    <source>
        <strain evidence="1">ISS37</strain>
    </source>
</reference>
<comment type="caution">
    <text evidence="1">The sequence shown here is derived from an EMBL/GenBank/DDBJ whole genome shotgun (WGS) entry which is preliminary data.</text>
</comment>
<dbReference type="EMBL" id="JYDL01000106">
    <property type="protein sequence ID" value="KRX16505.1"/>
    <property type="molecule type" value="Genomic_DNA"/>
</dbReference>
<keyword evidence="2" id="KW-1185">Reference proteome</keyword>
<dbReference type="AlphaFoldDB" id="A0A0V0RPU2"/>
<organism evidence="1 2">
    <name type="scientific">Trichinella nelsoni</name>
    <dbReference type="NCBI Taxonomy" id="6336"/>
    <lineage>
        <taxon>Eukaryota</taxon>
        <taxon>Metazoa</taxon>
        <taxon>Ecdysozoa</taxon>
        <taxon>Nematoda</taxon>
        <taxon>Enoplea</taxon>
        <taxon>Dorylaimia</taxon>
        <taxon>Trichinellida</taxon>
        <taxon>Trichinellidae</taxon>
        <taxon>Trichinella</taxon>
    </lineage>
</organism>
<evidence type="ECO:0000313" key="1">
    <source>
        <dbReference type="EMBL" id="KRX16505.1"/>
    </source>
</evidence>